<dbReference type="PANTHER" id="PTHR48061:SF12">
    <property type="entry name" value="DISEASE RESISTANCE LIKE PROTEIN"/>
    <property type="match status" value="1"/>
</dbReference>
<dbReference type="InterPro" id="IPR055414">
    <property type="entry name" value="LRR_R13L4/SHOC2-like"/>
</dbReference>
<evidence type="ECO:0000256" key="5">
    <source>
        <dbReference type="ARBA" id="ARBA00022692"/>
    </source>
</evidence>
<feature type="domain" description="Leucine-rich repeat-containing N-terminal plant-type" evidence="13">
    <location>
        <begin position="97"/>
        <end position="112"/>
    </location>
</feature>
<name>A0A8K0HSL6_9ROSA</name>
<dbReference type="GO" id="GO:0005886">
    <property type="term" value="C:plasma membrane"/>
    <property type="evidence" value="ECO:0007669"/>
    <property type="project" value="UniProtKB-SubCell"/>
</dbReference>
<comment type="subcellular location">
    <subcellularLocation>
        <location evidence="1">Cell membrane</location>
        <topology evidence="1">Single-pass type I membrane protein</topology>
    </subcellularLocation>
</comment>
<dbReference type="Pfam" id="PF13855">
    <property type="entry name" value="LRR_8"/>
    <property type="match status" value="2"/>
</dbReference>
<evidence type="ECO:0000259" key="14">
    <source>
        <dbReference type="Pfam" id="PF23598"/>
    </source>
</evidence>
<dbReference type="AlphaFoldDB" id="A0A8K0HSL6"/>
<feature type="transmembrane region" description="Helical" evidence="12">
    <location>
        <begin position="12"/>
        <end position="33"/>
    </location>
</feature>
<comment type="similarity">
    <text evidence="2">Belongs to the RLP family.</text>
</comment>
<keyword evidence="7" id="KW-0677">Repeat</keyword>
<dbReference type="InterPro" id="IPR032675">
    <property type="entry name" value="LRR_dom_sf"/>
</dbReference>
<protein>
    <submittedName>
        <fullName evidence="15">Uncharacterized protein</fullName>
    </submittedName>
</protein>
<dbReference type="Pfam" id="PF00560">
    <property type="entry name" value="LRR_1"/>
    <property type="match status" value="6"/>
</dbReference>
<organism evidence="15 16">
    <name type="scientific">Rhamnella rubrinervis</name>
    <dbReference type="NCBI Taxonomy" id="2594499"/>
    <lineage>
        <taxon>Eukaryota</taxon>
        <taxon>Viridiplantae</taxon>
        <taxon>Streptophyta</taxon>
        <taxon>Embryophyta</taxon>
        <taxon>Tracheophyta</taxon>
        <taxon>Spermatophyta</taxon>
        <taxon>Magnoliopsida</taxon>
        <taxon>eudicotyledons</taxon>
        <taxon>Gunneridae</taxon>
        <taxon>Pentapetalae</taxon>
        <taxon>rosids</taxon>
        <taxon>fabids</taxon>
        <taxon>Rosales</taxon>
        <taxon>Rhamnaceae</taxon>
        <taxon>rhamnoid group</taxon>
        <taxon>Rhamneae</taxon>
        <taxon>Rhamnella</taxon>
    </lineage>
</organism>
<keyword evidence="3" id="KW-1003">Cell membrane</keyword>
<keyword evidence="4" id="KW-0433">Leucine-rich repeat</keyword>
<feature type="domain" description="Leucine-rich repeat-containing N-terminal plant-type" evidence="13">
    <location>
        <begin position="48"/>
        <end position="62"/>
    </location>
</feature>
<proteinExistence type="inferred from homology"/>
<dbReference type="PRINTS" id="PR00019">
    <property type="entry name" value="LEURICHRPT"/>
</dbReference>
<dbReference type="PROSITE" id="PS51450">
    <property type="entry name" value="LRR"/>
    <property type="match status" value="1"/>
</dbReference>
<dbReference type="SUPFAM" id="SSF52047">
    <property type="entry name" value="RNI-like"/>
    <property type="match status" value="1"/>
</dbReference>
<keyword evidence="16" id="KW-1185">Reference proteome</keyword>
<evidence type="ECO:0000256" key="4">
    <source>
        <dbReference type="ARBA" id="ARBA00022614"/>
    </source>
</evidence>
<evidence type="ECO:0000256" key="1">
    <source>
        <dbReference type="ARBA" id="ARBA00004251"/>
    </source>
</evidence>
<evidence type="ECO:0000256" key="3">
    <source>
        <dbReference type="ARBA" id="ARBA00022475"/>
    </source>
</evidence>
<dbReference type="InterPro" id="IPR001611">
    <property type="entry name" value="Leu-rich_rpt"/>
</dbReference>
<dbReference type="EMBL" id="VOIH02000001">
    <property type="protein sequence ID" value="KAF3457443.1"/>
    <property type="molecule type" value="Genomic_DNA"/>
</dbReference>
<dbReference type="InterPro" id="IPR003591">
    <property type="entry name" value="Leu-rich_rpt_typical-subtyp"/>
</dbReference>
<evidence type="ECO:0000256" key="6">
    <source>
        <dbReference type="ARBA" id="ARBA00022729"/>
    </source>
</evidence>
<evidence type="ECO:0000256" key="9">
    <source>
        <dbReference type="ARBA" id="ARBA00023136"/>
    </source>
</evidence>
<keyword evidence="5 12" id="KW-0812">Transmembrane</keyword>
<evidence type="ECO:0000259" key="13">
    <source>
        <dbReference type="Pfam" id="PF08263"/>
    </source>
</evidence>
<accession>A0A8K0HSL6</accession>
<feature type="domain" description="Disease resistance R13L4/SHOC-2-like LRR" evidence="14">
    <location>
        <begin position="299"/>
        <end position="503"/>
    </location>
</feature>
<keyword evidence="9 12" id="KW-0472">Membrane</keyword>
<evidence type="ECO:0000256" key="7">
    <source>
        <dbReference type="ARBA" id="ARBA00022737"/>
    </source>
</evidence>
<dbReference type="Gene3D" id="3.80.10.10">
    <property type="entry name" value="Ribonuclease Inhibitor"/>
    <property type="match status" value="4"/>
</dbReference>
<dbReference type="Pfam" id="PF23598">
    <property type="entry name" value="LRR_14"/>
    <property type="match status" value="1"/>
</dbReference>
<dbReference type="InterPro" id="IPR046956">
    <property type="entry name" value="RLP23-like"/>
</dbReference>
<dbReference type="FunFam" id="3.80.10.10:FF:000095">
    <property type="entry name" value="LRR receptor-like serine/threonine-protein kinase GSO1"/>
    <property type="match status" value="3"/>
</dbReference>
<evidence type="ECO:0000313" key="15">
    <source>
        <dbReference type="EMBL" id="KAF3457443.1"/>
    </source>
</evidence>
<evidence type="ECO:0000256" key="2">
    <source>
        <dbReference type="ARBA" id="ARBA00009592"/>
    </source>
</evidence>
<sequence length="943" mass="105724">MKSITYQNPYSLMFYFILLASLFCTNVSCSMYSNVSTTSSSLITSCLPDQTTALLQFKAEFAFIKPNFTSYYYDCPIYSNAYYDADAYESFPKMKFWKKEKDCCSWDGVTCNTKTGKVVGLDLSNSWLQGPLCSNSSVFKLHGLRRINLSFNNFSFSTIPSEFGQLSRLTHLNLSYSMFSGHIPSEISFLTHLVSLSLSSFLNYDASSLLHLRRVDFTNLIQNMTNLRHLHLRQVDISSSVPEFLANLSFLTTLGLGGCNLHGKFPENVFQLHKLEDINVPCNYHLTGFLPEFQPSNSLRKVTLDHTNFSGKLPISIGNLNSLTRLALHECNFVGTPPSSIWNLSQLTYLDLSSNLFSGQVLPSTLGNLSKLTNLLLRSCQFSGQIPSSLGNLTRLKVLGLSHNSFSGQIPWTMFKLASLASVHLGTNNLSGTIEFSNFCKLSKLQSLLLSFNSLSITTASTASELPKFRTLFLSLCNIGEFPEFLKTQDQLKALDLSWNKIESQIPKWFWAVGKNLEFLDLSGNKLHGLFTFPPLFMSISYFFVSQNNLTGIIPPSICKWTGLGVLDMSKNHFSGTIPRWLGSSLVILNLQGNNFNGSIPHEIFTYGSMHDTLRVLDLSHNQFQGRIPQSLINCSKLQVLNLGHNQLSDTFPFWLQSLPGLQVLVLRSNKFFGPIWHPIKYFGFANLGTIDLSFNHFDGSLPSEYFRNWGYMSKALDGNVSDMTYFGQYKEMTGYVVTHEYSMSVMNKGSEMELRKALKIFMSIDISNNRFDGEIPSSIGKLQSLIMLNLSSNNFTGIIPSSLGNLSELESLDLSRNKLSGRIPQQLANLTFLAYLNLSHNTLEGPVPQGTQLDTFSYSSFEGNPGLCGSQLPKKCKNTDTPIPFLSKDDEEESENGFTWKVVAMGYGCGFVVGAVIGHVTLSRRSSWFWRSFVGRYFYGLW</sequence>
<dbReference type="Pfam" id="PF08263">
    <property type="entry name" value="LRRNT_2"/>
    <property type="match status" value="2"/>
</dbReference>
<keyword evidence="8 12" id="KW-1133">Transmembrane helix</keyword>
<keyword evidence="10" id="KW-0675">Receptor</keyword>
<evidence type="ECO:0000256" key="12">
    <source>
        <dbReference type="SAM" id="Phobius"/>
    </source>
</evidence>
<reference evidence="15" key="1">
    <citation type="submission" date="2020-03" db="EMBL/GenBank/DDBJ databases">
        <title>A high-quality chromosome-level genome assembly of a woody plant with both climbing and erect habits, Rhamnella rubrinervis.</title>
        <authorList>
            <person name="Lu Z."/>
            <person name="Yang Y."/>
            <person name="Zhu X."/>
            <person name="Sun Y."/>
        </authorList>
    </citation>
    <scope>NUCLEOTIDE SEQUENCE</scope>
    <source>
        <strain evidence="15">BYM</strain>
        <tissue evidence="15">Leaf</tissue>
    </source>
</reference>
<dbReference type="PANTHER" id="PTHR48061">
    <property type="entry name" value="LEUCINE-RICH REPEAT RECEPTOR PROTEIN KINASE EMS1-LIKE-RELATED"/>
    <property type="match status" value="1"/>
</dbReference>
<dbReference type="SUPFAM" id="SSF52058">
    <property type="entry name" value="L domain-like"/>
    <property type="match status" value="2"/>
</dbReference>
<dbReference type="Proteomes" id="UP000796880">
    <property type="component" value="Unassembled WGS sequence"/>
</dbReference>
<evidence type="ECO:0000256" key="11">
    <source>
        <dbReference type="ARBA" id="ARBA00023180"/>
    </source>
</evidence>
<evidence type="ECO:0000256" key="10">
    <source>
        <dbReference type="ARBA" id="ARBA00023170"/>
    </source>
</evidence>
<keyword evidence="6" id="KW-0732">Signal</keyword>
<dbReference type="SMART" id="SM00369">
    <property type="entry name" value="LRR_TYP"/>
    <property type="match status" value="10"/>
</dbReference>
<dbReference type="OrthoDB" id="442066at2759"/>
<evidence type="ECO:0000256" key="8">
    <source>
        <dbReference type="ARBA" id="ARBA00022989"/>
    </source>
</evidence>
<dbReference type="InterPro" id="IPR013210">
    <property type="entry name" value="LRR_N_plant-typ"/>
</dbReference>
<evidence type="ECO:0000313" key="16">
    <source>
        <dbReference type="Proteomes" id="UP000796880"/>
    </source>
</evidence>
<gene>
    <name evidence="15" type="ORF">FNV43_RR02101</name>
</gene>
<comment type="caution">
    <text evidence="15">The sequence shown here is derived from an EMBL/GenBank/DDBJ whole genome shotgun (WGS) entry which is preliminary data.</text>
</comment>
<keyword evidence="11" id="KW-0325">Glycoprotein</keyword>